<dbReference type="GO" id="GO:0003677">
    <property type="term" value="F:DNA binding"/>
    <property type="evidence" value="ECO:0007669"/>
    <property type="project" value="UniProtKB-KW"/>
</dbReference>
<dbReference type="AlphaFoldDB" id="A0A3N4RU30"/>
<evidence type="ECO:0000313" key="3">
    <source>
        <dbReference type="EMBL" id="RPE36416.1"/>
    </source>
</evidence>
<feature type="domain" description="HTH marR-type" evidence="1">
    <location>
        <begin position="16"/>
        <end position="148"/>
    </location>
</feature>
<gene>
    <name evidence="3" type="ORF">EDD38_4789</name>
    <name evidence="2" type="ORF">EDD39_4298</name>
</gene>
<proteinExistence type="predicted"/>
<dbReference type="EMBL" id="RKQG01000001">
    <property type="protein sequence ID" value="RPE36416.1"/>
    <property type="molecule type" value="Genomic_DNA"/>
</dbReference>
<dbReference type="Proteomes" id="UP000266906">
    <property type="component" value="Unassembled WGS sequence"/>
</dbReference>
<dbReference type="Pfam" id="PF12802">
    <property type="entry name" value="MarR_2"/>
    <property type="match status" value="1"/>
</dbReference>
<keyword evidence="3" id="KW-0238">DNA-binding</keyword>
<dbReference type="InterPro" id="IPR036388">
    <property type="entry name" value="WH-like_DNA-bd_sf"/>
</dbReference>
<evidence type="ECO:0000313" key="4">
    <source>
        <dbReference type="Proteomes" id="UP000266906"/>
    </source>
</evidence>
<dbReference type="SUPFAM" id="SSF46785">
    <property type="entry name" value="Winged helix' DNA-binding domain"/>
    <property type="match status" value="1"/>
</dbReference>
<evidence type="ECO:0000313" key="5">
    <source>
        <dbReference type="Proteomes" id="UP000267408"/>
    </source>
</evidence>
<sequence length="153" mass="16599">MIASMATPDRTPPSLLDLTTYLLSRTGKDARTRLADRLAADGLRLYHHAALAALADLGPHTQRELATRLRLDPSDLAKAADLLAARGWIDRTRDPADRRRLTLTLTAAGRTRLAALHAEARTVQDAVLAPLDPAERATLHALLLRLHTAAAPE</sequence>
<dbReference type="PANTHER" id="PTHR33164:SF43">
    <property type="entry name" value="HTH-TYPE TRANSCRIPTIONAL REPRESSOR YETL"/>
    <property type="match status" value="1"/>
</dbReference>
<dbReference type="PROSITE" id="PS50995">
    <property type="entry name" value="HTH_MARR_2"/>
    <property type="match status" value="1"/>
</dbReference>
<comment type="caution">
    <text evidence="3">The sequence shown here is derived from an EMBL/GenBank/DDBJ whole genome shotgun (WGS) entry which is preliminary data.</text>
</comment>
<accession>A0A8G1UL60</accession>
<accession>A0A3N4RU30</accession>
<dbReference type="EMBL" id="RJVJ01000001">
    <property type="protein sequence ID" value="ROR46043.1"/>
    <property type="molecule type" value="Genomic_DNA"/>
</dbReference>
<dbReference type="Gene3D" id="1.10.10.10">
    <property type="entry name" value="Winged helix-like DNA-binding domain superfamily/Winged helix DNA-binding domain"/>
    <property type="match status" value="1"/>
</dbReference>
<organism evidence="3 4">
    <name type="scientific">Kitasatospora cineracea</name>
    <dbReference type="NCBI Taxonomy" id="88074"/>
    <lineage>
        <taxon>Bacteria</taxon>
        <taxon>Bacillati</taxon>
        <taxon>Actinomycetota</taxon>
        <taxon>Actinomycetes</taxon>
        <taxon>Kitasatosporales</taxon>
        <taxon>Streptomycetaceae</taxon>
        <taxon>Kitasatospora</taxon>
    </lineage>
</organism>
<reference evidence="4 5" key="1">
    <citation type="submission" date="2018-11" db="EMBL/GenBank/DDBJ databases">
        <title>Sequencing the genomes of 1000 actinobacteria strains.</title>
        <authorList>
            <person name="Klenk H.-P."/>
        </authorList>
    </citation>
    <scope>NUCLEOTIDE SEQUENCE [LARGE SCALE GENOMIC DNA]</scope>
    <source>
        <strain evidence="2 5">DSM 44780</strain>
        <strain evidence="3 4">DSM 44781</strain>
    </source>
</reference>
<protein>
    <submittedName>
        <fullName evidence="3">DNA-binding MarR family transcriptional regulator</fullName>
    </submittedName>
</protein>
<dbReference type="InterPro" id="IPR039422">
    <property type="entry name" value="MarR/SlyA-like"/>
</dbReference>
<dbReference type="Proteomes" id="UP000267408">
    <property type="component" value="Unassembled WGS sequence"/>
</dbReference>
<dbReference type="PRINTS" id="PR00598">
    <property type="entry name" value="HTHMARR"/>
</dbReference>
<dbReference type="GO" id="GO:0003700">
    <property type="term" value="F:DNA-binding transcription factor activity"/>
    <property type="evidence" value="ECO:0007669"/>
    <property type="project" value="InterPro"/>
</dbReference>
<keyword evidence="4" id="KW-1185">Reference proteome</keyword>
<evidence type="ECO:0000313" key="2">
    <source>
        <dbReference type="EMBL" id="ROR46043.1"/>
    </source>
</evidence>
<dbReference type="InterPro" id="IPR000835">
    <property type="entry name" value="HTH_MarR-typ"/>
</dbReference>
<name>A0A3N4RU30_9ACTN</name>
<dbReference type="SMART" id="SM00347">
    <property type="entry name" value="HTH_MARR"/>
    <property type="match status" value="1"/>
</dbReference>
<dbReference type="GO" id="GO:0006950">
    <property type="term" value="P:response to stress"/>
    <property type="evidence" value="ECO:0007669"/>
    <property type="project" value="TreeGrafter"/>
</dbReference>
<evidence type="ECO:0000259" key="1">
    <source>
        <dbReference type="PROSITE" id="PS50995"/>
    </source>
</evidence>
<dbReference type="InterPro" id="IPR036390">
    <property type="entry name" value="WH_DNA-bd_sf"/>
</dbReference>
<dbReference type="PANTHER" id="PTHR33164">
    <property type="entry name" value="TRANSCRIPTIONAL REGULATOR, MARR FAMILY"/>
    <property type="match status" value="1"/>
</dbReference>